<dbReference type="OrthoDB" id="5570009at2759"/>
<dbReference type="InterPro" id="IPR029058">
    <property type="entry name" value="AB_hydrolase_fold"/>
</dbReference>
<evidence type="ECO:0000256" key="2">
    <source>
        <dbReference type="SAM" id="MobiDB-lite"/>
    </source>
</evidence>
<dbReference type="GO" id="GO:0019433">
    <property type="term" value="P:triglyceride catabolic process"/>
    <property type="evidence" value="ECO:0007669"/>
    <property type="project" value="TreeGrafter"/>
</dbReference>
<feature type="active site" evidence="1">
    <location>
        <position position="295"/>
    </location>
</feature>
<dbReference type="EMBL" id="KZ303522">
    <property type="protein sequence ID" value="PIA14057.1"/>
    <property type="molecule type" value="Genomic_DNA"/>
</dbReference>
<protein>
    <submittedName>
        <fullName evidence="4">Alpha/beta-hydrolase</fullName>
    </submittedName>
</protein>
<dbReference type="Pfam" id="PF07859">
    <property type="entry name" value="Abhydrolase_3"/>
    <property type="match status" value="2"/>
</dbReference>
<dbReference type="GO" id="GO:0004806">
    <property type="term" value="F:triacylglycerol lipase activity"/>
    <property type="evidence" value="ECO:0007669"/>
    <property type="project" value="TreeGrafter"/>
</dbReference>
<name>A0A2G5B5Q8_COERN</name>
<dbReference type="AlphaFoldDB" id="A0A2G5B5Q8"/>
<dbReference type="Proteomes" id="UP000242474">
    <property type="component" value="Unassembled WGS sequence"/>
</dbReference>
<sequence length="740" mass="82258">MLEHILGKPSANVRRVQVACTVLAAAAVLRRKKAPWGLGWAARWERRVALWKLVVGWIAAQYVVEHMDDLLGLNAPEGLRGHYSRSFYRATWVFTALDAGFWTAMWIRPKALRDVLSLVFSLYYLVFAGRGAEKVRKVRALITVDHLRVSWEKGEDNAVLRALRRWHTCRLSVERVVMVPAVAHAGTVAPALCHVMYAGAAENFSECRAVVLDIPGGGFVGMGPRSHSDYLSAWAQRTGAVVVSVDYGKAPEYPFPYAIDQCYAVYRELVQSNGRCIGLRGDPGERLRVVLAGDSAGGNIAASLMFRILESNEKLPVPDGIVFVYGCFNVDIRAWMTREETRALLGAVENARLESLADPRDHLHHASPLAITSRDDGYQQQRFRRRAARTVDSRVRVVQETGAAYVPLTMGSSFTYFSDRVLSPEMMRAMILMYVGPRGRPDFRTDYYLSPLVAPEHLLARFPPVYFMCGEKDPLVDDTVLFAARIRAAKKKAAGSALSENDNTTASAAKNDESGGYGEYRASSLYRRRHSQPRTGPAQFFIDSTEVSEDEGDRNAQAAVPPGLRMTQMQRDHSPRHYNHSQHTRPLIKVKLVAGMSHGFMQMYSLLPESKRVANVLGDWLCELLDGSHSFSDGSRCASAVDTTNINGLSWRHGINYHHSGDTLQTDENDECFSDAAGQNIPSIEVTAALPVTNQLQDHQHSLLTKSIFDKGLVDRYGIEVVSATNMVRRRGHGLADPLN</sequence>
<dbReference type="PANTHER" id="PTHR23025">
    <property type="entry name" value="TRIACYLGLYCEROL LIPASE"/>
    <property type="match status" value="1"/>
</dbReference>
<dbReference type="SUPFAM" id="SSF53474">
    <property type="entry name" value="alpha/beta-Hydrolases"/>
    <property type="match status" value="1"/>
</dbReference>
<feature type="region of interest" description="Disordered" evidence="2">
    <location>
        <begin position="493"/>
        <end position="515"/>
    </location>
</feature>
<feature type="domain" description="Alpha/beta hydrolase fold-3" evidence="3">
    <location>
        <begin position="215"/>
        <end position="335"/>
    </location>
</feature>
<organism evidence="4 5">
    <name type="scientific">Coemansia reversa (strain ATCC 12441 / NRRL 1564)</name>
    <dbReference type="NCBI Taxonomy" id="763665"/>
    <lineage>
        <taxon>Eukaryota</taxon>
        <taxon>Fungi</taxon>
        <taxon>Fungi incertae sedis</taxon>
        <taxon>Zoopagomycota</taxon>
        <taxon>Kickxellomycotina</taxon>
        <taxon>Kickxellomycetes</taxon>
        <taxon>Kickxellales</taxon>
        <taxon>Kickxellaceae</taxon>
        <taxon>Coemansia</taxon>
    </lineage>
</organism>
<dbReference type="PROSITE" id="PS01174">
    <property type="entry name" value="LIPASE_GDXG_SER"/>
    <property type="match status" value="1"/>
</dbReference>
<evidence type="ECO:0000313" key="5">
    <source>
        <dbReference type="Proteomes" id="UP000242474"/>
    </source>
</evidence>
<evidence type="ECO:0000259" key="3">
    <source>
        <dbReference type="Pfam" id="PF07859"/>
    </source>
</evidence>
<feature type="domain" description="Alpha/beta hydrolase fold-3" evidence="3">
    <location>
        <begin position="418"/>
        <end position="493"/>
    </location>
</feature>
<evidence type="ECO:0000313" key="4">
    <source>
        <dbReference type="EMBL" id="PIA14057.1"/>
    </source>
</evidence>
<dbReference type="Gene3D" id="3.40.50.1820">
    <property type="entry name" value="alpha/beta hydrolase"/>
    <property type="match status" value="1"/>
</dbReference>
<dbReference type="PANTHER" id="PTHR23025:SF3">
    <property type="entry name" value="HORMONE-SENSITIVE LIPASE"/>
    <property type="match status" value="1"/>
</dbReference>
<dbReference type="InterPro" id="IPR033140">
    <property type="entry name" value="Lipase_GDXG_put_SER_AS"/>
</dbReference>
<proteinExistence type="predicted"/>
<reference evidence="4 5" key="1">
    <citation type="journal article" date="2015" name="Genome Biol. Evol.">
        <title>Phylogenomic analyses indicate that early fungi evolved digesting cell walls of algal ancestors of land plants.</title>
        <authorList>
            <person name="Chang Y."/>
            <person name="Wang S."/>
            <person name="Sekimoto S."/>
            <person name="Aerts A.L."/>
            <person name="Choi C."/>
            <person name="Clum A."/>
            <person name="LaButti K.M."/>
            <person name="Lindquist E.A."/>
            <person name="Yee Ngan C."/>
            <person name="Ohm R.A."/>
            <person name="Salamov A.A."/>
            <person name="Grigoriev I.V."/>
            <person name="Spatafora J.W."/>
            <person name="Berbee M.L."/>
        </authorList>
    </citation>
    <scope>NUCLEOTIDE SEQUENCE [LARGE SCALE GENOMIC DNA]</scope>
    <source>
        <strain evidence="4 5">NRRL 1564</strain>
    </source>
</reference>
<gene>
    <name evidence="4" type="ORF">COEREDRAFT_10724</name>
</gene>
<dbReference type="STRING" id="763665.A0A2G5B5Q8"/>
<evidence type="ECO:0000256" key="1">
    <source>
        <dbReference type="PROSITE-ProRule" id="PRU10038"/>
    </source>
</evidence>
<keyword evidence="4" id="KW-0378">Hydrolase</keyword>
<accession>A0A2G5B5Q8</accession>
<feature type="compositionally biased region" description="Polar residues" evidence="2">
    <location>
        <begin position="498"/>
        <end position="508"/>
    </location>
</feature>
<dbReference type="InterPro" id="IPR013094">
    <property type="entry name" value="AB_hydrolase_3"/>
</dbReference>
<keyword evidence="5" id="KW-1185">Reference proteome</keyword>
<dbReference type="GO" id="GO:0004771">
    <property type="term" value="F:sterol ester esterase activity"/>
    <property type="evidence" value="ECO:0007669"/>
    <property type="project" value="TreeGrafter"/>
</dbReference>
<dbReference type="GO" id="GO:0005829">
    <property type="term" value="C:cytosol"/>
    <property type="evidence" value="ECO:0007669"/>
    <property type="project" value="TreeGrafter"/>
</dbReference>